<reference evidence="5 6" key="1">
    <citation type="submission" date="2018-03" db="EMBL/GenBank/DDBJ databases">
        <title>The draft genome of Sphingosinicella sp. GL-C-18.</title>
        <authorList>
            <person name="Liu L."/>
            <person name="Li L."/>
            <person name="Liang L."/>
            <person name="Zhang X."/>
            <person name="Wang T."/>
        </authorList>
    </citation>
    <scope>NUCLEOTIDE SEQUENCE [LARGE SCALE GENOMIC DNA]</scope>
    <source>
        <strain evidence="5 6">GL-C-18</strain>
    </source>
</reference>
<keyword evidence="2" id="KW-0238">DNA-binding</keyword>
<dbReference type="GO" id="GO:0003700">
    <property type="term" value="F:DNA-binding transcription factor activity"/>
    <property type="evidence" value="ECO:0007669"/>
    <property type="project" value="InterPro"/>
</dbReference>
<evidence type="ECO:0000256" key="2">
    <source>
        <dbReference type="ARBA" id="ARBA00023125"/>
    </source>
</evidence>
<accession>A0A2P7QJJ9</accession>
<dbReference type="Proteomes" id="UP000241167">
    <property type="component" value="Unassembled WGS sequence"/>
</dbReference>
<evidence type="ECO:0000259" key="4">
    <source>
        <dbReference type="Pfam" id="PF12802"/>
    </source>
</evidence>
<dbReference type="PANTHER" id="PTHR38465">
    <property type="entry name" value="HTH-TYPE TRANSCRIPTIONAL REGULATOR MJ1563-RELATED"/>
    <property type="match status" value="1"/>
</dbReference>
<dbReference type="InterPro" id="IPR000835">
    <property type="entry name" value="HTH_MarR-typ"/>
</dbReference>
<evidence type="ECO:0000256" key="3">
    <source>
        <dbReference type="ARBA" id="ARBA00023163"/>
    </source>
</evidence>
<feature type="domain" description="HTH marR-type" evidence="4">
    <location>
        <begin position="24"/>
        <end position="78"/>
    </location>
</feature>
<dbReference type="AlphaFoldDB" id="A0A2P7QJJ9"/>
<evidence type="ECO:0000313" key="5">
    <source>
        <dbReference type="EMBL" id="PSJ38122.1"/>
    </source>
</evidence>
<dbReference type="PANTHER" id="PTHR38465:SF2">
    <property type="entry name" value="HTH-TYPE TRANSCRIPTIONAL REGULATOR MMPR5"/>
    <property type="match status" value="1"/>
</dbReference>
<dbReference type="GO" id="GO:0003677">
    <property type="term" value="F:DNA binding"/>
    <property type="evidence" value="ECO:0007669"/>
    <property type="project" value="UniProtKB-KW"/>
</dbReference>
<dbReference type="Pfam" id="PF12802">
    <property type="entry name" value="MarR_2"/>
    <property type="match status" value="1"/>
</dbReference>
<keyword evidence="3" id="KW-0804">Transcription</keyword>
<dbReference type="InterPro" id="IPR036390">
    <property type="entry name" value="WH_DNA-bd_sf"/>
</dbReference>
<dbReference type="EMBL" id="PXYI01000007">
    <property type="protein sequence ID" value="PSJ38122.1"/>
    <property type="molecule type" value="Genomic_DNA"/>
</dbReference>
<dbReference type="InterPro" id="IPR052362">
    <property type="entry name" value="HTH-GbsR_regulator"/>
</dbReference>
<evidence type="ECO:0000256" key="1">
    <source>
        <dbReference type="ARBA" id="ARBA00023015"/>
    </source>
</evidence>
<comment type="caution">
    <text evidence="5">The sequence shown here is derived from an EMBL/GenBank/DDBJ whole genome shotgun (WGS) entry which is preliminary data.</text>
</comment>
<dbReference type="Gene3D" id="1.10.10.10">
    <property type="entry name" value="Winged helix-like DNA-binding domain superfamily/Winged helix DNA-binding domain"/>
    <property type="match status" value="1"/>
</dbReference>
<evidence type="ECO:0000313" key="6">
    <source>
        <dbReference type="Proteomes" id="UP000241167"/>
    </source>
</evidence>
<dbReference type="SUPFAM" id="SSF46785">
    <property type="entry name" value="Winged helix' DNA-binding domain"/>
    <property type="match status" value="1"/>
</dbReference>
<sequence length="155" mass="17032">MADNRNAAADHFVESMGLHFEADGMPRIAGRILGLFILEGGPLSFAVLAERLKISRASVSTNTRLLAEMGVIERTTVSGERQDYFRMADSPYVCLLHKMADRADKAARMTDQAVAGLVESDPDVRRRLGAFSEFQRAIATSAKRLANSIRNPAKH</sequence>
<gene>
    <name evidence="5" type="ORF">C7I55_20835</name>
</gene>
<keyword evidence="1" id="KW-0805">Transcription regulation</keyword>
<proteinExistence type="predicted"/>
<name>A0A2P7QJJ9_9SPHN</name>
<dbReference type="InterPro" id="IPR036388">
    <property type="entry name" value="WH-like_DNA-bd_sf"/>
</dbReference>
<protein>
    <submittedName>
        <fullName evidence="5">Transcriptional regulator</fullName>
    </submittedName>
</protein>
<dbReference type="OrthoDB" id="2733322at2"/>
<keyword evidence="6" id="KW-1185">Reference proteome</keyword>
<organism evidence="5 6">
    <name type="scientific">Allosphingosinicella deserti</name>
    <dbReference type="NCBI Taxonomy" id="2116704"/>
    <lineage>
        <taxon>Bacteria</taxon>
        <taxon>Pseudomonadati</taxon>
        <taxon>Pseudomonadota</taxon>
        <taxon>Alphaproteobacteria</taxon>
        <taxon>Sphingomonadales</taxon>
        <taxon>Sphingomonadaceae</taxon>
        <taxon>Allosphingosinicella</taxon>
    </lineage>
</organism>